<organism evidence="1 2">
    <name type="scientific">Thermobacillus xylanilyticus</name>
    <dbReference type="NCBI Taxonomy" id="76633"/>
    <lineage>
        <taxon>Bacteria</taxon>
        <taxon>Bacillati</taxon>
        <taxon>Bacillota</taxon>
        <taxon>Bacilli</taxon>
        <taxon>Bacillales</taxon>
        <taxon>Paenibacillaceae</taxon>
        <taxon>Thermobacillus</taxon>
    </lineage>
</organism>
<evidence type="ECO:0000313" key="2">
    <source>
        <dbReference type="Proteomes" id="UP000681526"/>
    </source>
</evidence>
<gene>
    <name evidence="1" type="primary">txxe 1314</name>
    <name evidence="1" type="ORF">TXXE_07540</name>
</gene>
<name>A0ABM8V2X8_THEXY</name>
<dbReference type="EMBL" id="CAJRAY010000035">
    <property type="protein sequence ID" value="CAG5084163.1"/>
    <property type="molecule type" value="Genomic_DNA"/>
</dbReference>
<sequence length="56" mass="6495">MKLASKRNYAKGSYSKTIERPGLSLCCQTEEIDFQTDKNLHYSNRRDQGKVFILVL</sequence>
<proteinExistence type="predicted"/>
<reference evidence="1 2" key="1">
    <citation type="submission" date="2021-04" db="EMBL/GenBank/DDBJ databases">
        <authorList>
            <person name="Rakotoarivonina H."/>
        </authorList>
    </citation>
    <scope>NUCLEOTIDE SEQUENCE [LARGE SCALE GENOMIC DNA]</scope>
    <source>
        <strain evidence="1 2">XE</strain>
    </source>
</reference>
<protein>
    <recommendedName>
        <fullName evidence="3">Transposase</fullName>
    </recommendedName>
</protein>
<keyword evidence="2" id="KW-1185">Reference proteome</keyword>
<dbReference type="Proteomes" id="UP000681526">
    <property type="component" value="Unassembled WGS sequence"/>
</dbReference>
<evidence type="ECO:0000313" key="1">
    <source>
        <dbReference type="EMBL" id="CAG5084163.1"/>
    </source>
</evidence>
<comment type="caution">
    <text evidence="1">The sequence shown here is derived from an EMBL/GenBank/DDBJ whole genome shotgun (WGS) entry which is preliminary data.</text>
</comment>
<evidence type="ECO:0008006" key="3">
    <source>
        <dbReference type="Google" id="ProtNLM"/>
    </source>
</evidence>
<accession>A0ABM8V2X8</accession>